<dbReference type="KEGG" id="rca:Rcas_0748"/>
<accession>A7NHC2</accession>
<dbReference type="HOGENOM" id="CLU_021152_4_2_0"/>
<dbReference type="CDD" id="cd01562">
    <property type="entry name" value="Thr-dehyd"/>
    <property type="match status" value="1"/>
</dbReference>
<dbReference type="GO" id="GO:0009097">
    <property type="term" value="P:isoleucine biosynthetic process"/>
    <property type="evidence" value="ECO:0007669"/>
    <property type="project" value="TreeGrafter"/>
</dbReference>
<proteinExistence type="inferred from homology"/>
<keyword evidence="11" id="KW-1185">Reference proteome</keyword>
<dbReference type="InterPro" id="IPR036052">
    <property type="entry name" value="TrpB-like_PALP_sf"/>
</dbReference>
<evidence type="ECO:0000256" key="6">
    <source>
        <dbReference type="ARBA" id="ARBA00023239"/>
    </source>
</evidence>
<dbReference type="Proteomes" id="UP000000263">
    <property type="component" value="Chromosome"/>
</dbReference>
<dbReference type="FunFam" id="3.40.50.1100:FF:000005">
    <property type="entry name" value="Threonine dehydratase catabolic"/>
    <property type="match status" value="1"/>
</dbReference>
<dbReference type="EC" id="4.3.1.19" evidence="4"/>
<dbReference type="GO" id="GO:0006567">
    <property type="term" value="P:L-threonine catabolic process"/>
    <property type="evidence" value="ECO:0007669"/>
    <property type="project" value="TreeGrafter"/>
</dbReference>
<dbReference type="eggNOG" id="COG1171">
    <property type="taxonomic scope" value="Bacteria"/>
</dbReference>
<dbReference type="GO" id="GO:0003941">
    <property type="term" value="F:L-serine ammonia-lyase activity"/>
    <property type="evidence" value="ECO:0007669"/>
    <property type="project" value="TreeGrafter"/>
</dbReference>
<evidence type="ECO:0000313" key="10">
    <source>
        <dbReference type="EMBL" id="ABU56869.1"/>
    </source>
</evidence>
<dbReference type="PANTHER" id="PTHR48078:SF6">
    <property type="entry name" value="L-THREONINE DEHYDRATASE CATABOLIC TDCB"/>
    <property type="match status" value="1"/>
</dbReference>
<feature type="domain" description="Tryptophan synthase beta chain-like PALP" evidence="9">
    <location>
        <begin position="17"/>
        <end position="305"/>
    </location>
</feature>
<dbReference type="RefSeq" id="WP_012119299.1">
    <property type="nucleotide sequence ID" value="NC_009767.1"/>
</dbReference>
<dbReference type="InterPro" id="IPR001926">
    <property type="entry name" value="TrpB-like_PALP"/>
</dbReference>
<keyword evidence="6" id="KW-0456">Lyase</keyword>
<dbReference type="GO" id="GO:0006565">
    <property type="term" value="P:L-serine catabolic process"/>
    <property type="evidence" value="ECO:0007669"/>
    <property type="project" value="TreeGrafter"/>
</dbReference>
<comment type="cofactor">
    <cofactor evidence="2">
        <name>pyridoxal 5'-phosphate</name>
        <dbReference type="ChEBI" id="CHEBI:597326"/>
    </cofactor>
</comment>
<dbReference type="Gene3D" id="3.40.50.1100">
    <property type="match status" value="2"/>
</dbReference>
<dbReference type="InterPro" id="IPR050147">
    <property type="entry name" value="Ser/Thr_Dehydratase"/>
</dbReference>
<reference evidence="10 11" key="1">
    <citation type="submission" date="2007-08" db="EMBL/GenBank/DDBJ databases">
        <title>Complete sequence of Roseiflexus castenholzii DSM 13941.</title>
        <authorList>
            <consortium name="US DOE Joint Genome Institute"/>
            <person name="Copeland A."/>
            <person name="Lucas S."/>
            <person name="Lapidus A."/>
            <person name="Barry K."/>
            <person name="Glavina del Rio T."/>
            <person name="Dalin E."/>
            <person name="Tice H."/>
            <person name="Pitluck S."/>
            <person name="Thompson L.S."/>
            <person name="Brettin T."/>
            <person name="Bruce D."/>
            <person name="Detter J.C."/>
            <person name="Han C."/>
            <person name="Tapia R."/>
            <person name="Schmutz J."/>
            <person name="Larimer F."/>
            <person name="Land M."/>
            <person name="Hauser L."/>
            <person name="Kyrpides N."/>
            <person name="Mikhailova N."/>
            <person name="Bryant D.A."/>
            <person name="Hanada S."/>
            <person name="Tsukatani Y."/>
            <person name="Richardson P."/>
        </authorList>
    </citation>
    <scope>NUCLEOTIDE SEQUENCE [LARGE SCALE GENOMIC DNA]</scope>
    <source>
        <strain evidence="11">DSM 13941 / HLO8</strain>
    </source>
</reference>
<dbReference type="PANTHER" id="PTHR48078">
    <property type="entry name" value="THREONINE DEHYDRATASE, MITOCHONDRIAL-RELATED"/>
    <property type="match status" value="1"/>
</dbReference>
<dbReference type="EMBL" id="CP000804">
    <property type="protein sequence ID" value="ABU56869.1"/>
    <property type="molecule type" value="Genomic_DNA"/>
</dbReference>
<dbReference type="GO" id="GO:0004794">
    <property type="term" value="F:threonine deaminase activity"/>
    <property type="evidence" value="ECO:0007669"/>
    <property type="project" value="UniProtKB-EC"/>
</dbReference>
<evidence type="ECO:0000313" key="11">
    <source>
        <dbReference type="Proteomes" id="UP000000263"/>
    </source>
</evidence>
<comment type="similarity">
    <text evidence="3">Belongs to the serine/threonine dehydratase family.</text>
</comment>
<evidence type="ECO:0000259" key="9">
    <source>
        <dbReference type="Pfam" id="PF00291"/>
    </source>
</evidence>
<evidence type="ECO:0000256" key="3">
    <source>
        <dbReference type="ARBA" id="ARBA00010869"/>
    </source>
</evidence>
<comment type="catalytic activity">
    <reaction evidence="1">
        <text>L-threonine = 2-oxobutanoate + NH4(+)</text>
        <dbReference type="Rhea" id="RHEA:22108"/>
        <dbReference type="ChEBI" id="CHEBI:16763"/>
        <dbReference type="ChEBI" id="CHEBI:28938"/>
        <dbReference type="ChEBI" id="CHEBI:57926"/>
        <dbReference type="EC" id="4.3.1.19"/>
    </reaction>
</comment>
<dbReference type="OrthoDB" id="9811476at2"/>
<evidence type="ECO:0000256" key="5">
    <source>
        <dbReference type="ARBA" id="ARBA00022898"/>
    </source>
</evidence>
<evidence type="ECO:0000256" key="1">
    <source>
        <dbReference type="ARBA" id="ARBA00001274"/>
    </source>
</evidence>
<dbReference type="AlphaFoldDB" id="A7NHC2"/>
<keyword evidence="5" id="KW-0663">Pyridoxal phosphate</keyword>
<comment type="function">
    <text evidence="7">Catalyzes the anaerobic formation of alpha-ketobutyrate and ammonia from threonine in a two-step reaction. The first step involved a dehydration of threonine and a production of enamine intermediates (aminocrotonate), which tautomerizes to its imine form (iminobutyrate). Both intermediates are unstable and short-lived. The second step is the nonenzymatic hydrolysis of the enamine/imine intermediates to form 2-ketobutyrate and free ammonia. In the low water environment of the cell, the second step is accelerated by RidA.</text>
</comment>
<evidence type="ECO:0000256" key="7">
    <source>
        <dbReference type="ARBA" id="ARBA00025527"/>
    </source>
</evidence>
<name>A7NHC2_ROSCS</name>
<protein>
    <recommendedName>
        <fullName evidence="4">threonine ammonia-lyase</fullName>
        <ecNumber evidence="4">4.3.1.19</ecNumber>
    </recommendedName>
    <alternativeName>
        <fullName evidence="8">Threonine deaminase</fullName>
    </alternativeName>
</protein>
<evidence type="ECO:0000256" key="4">
    <source>
        <dbReference type="ARBA" id="ARBA00012096"/>
    </source>
</evidence>
<dbReference type="Pfam" id="PF00291">
    <property type="entry name" value="PALP"/>
    <property type="match status" value="1"/>
</dbReference>
<dbReference type="STRING" id="383372.Rcas_0748"/>
<gene>
    <name evidence="10" type="ordered locus">Rcas_0748</name>
</gene>
<dbReference type="NCBIfam" id="NF005292">
    <property type="entry name" value="PRK06815.1"/>
    <property type="match status" value="1"/>
</dbReference>
<evidence type="ECO:0000256" key="8">
    <source>
        <dbReference type="ARBA" id="ARBA00031427"/>
    </source>
</evidence>
<evidence type="ECO:0000256" key="2">
    <source>
        <dbReference type="ARBA" id="ARBA00001933"/>
    </source>
</evidence>
<sequence length="321" mass="33868">MNDMLHEILRAARRLRRALRPTPLEESIRLGALTDGRALLKLENTQPTGSFKVRGALNVLLSLPSHVRERGVVAASSGNHGAAVAYSALRLGAPALIFVPEDTSPVKVNAMRDFGADVRVYGDDCVVTETYARSYATDHGLTYISPYNDPLVIGGQGTIGVELARQIDRLDAILVAVGGGGLISGIAAYMKAVQPDVRIIGCSPIHSPAMYESVLAGEVVSPPVLPTLSDGTAGGVEPGAITLDLCRALVDEWVLVSEGEIAAAMRLMIETQHTLVEGSAGVAVAGYLRLKEEMRGKTAAIIICGGNVSLATLRTVIDMHI</sequence>
<dbReference type="SUPFAM" id="SSF53686">
    <property type="entry name" value="Tryptophan synthase beta subunit-like PLP-dependent enzymes"/>
    <property type="match status" value="1"/>
</dbReference>
<organism evidence="10 11">
    <name type="scientific">Roseiflexus castenholzii (strain DSM 13941 / HLO8)</name>
    <dbReference type="NCBI Taxonomy" id="383372"/>
    <lineage>
        <taxon>Bacteria</taxon>
        <taxon>Bacillati</taxon>
        <taxon>Chloroflexota</taxon>
        <taxon>Chloroflexia</taxon>
        <taxon>Chloroflexales</taxon>
        <taxon>Roseiflexineae</taxon>
        <taxon>Roseiflexaceae</taxon>
        <taxon>Roseiflexus</taxon>
    </lineage>
</organism>